<evidence type="ECO:0000313" key="2">
    <source>
        <dbReference type="Proteomes" id="UP000008815"/>
    </source>
</evidence>
<dbReference type="AlphaFoldDB" id="A0A0H3KPC9"/>
<dbReference type="HOGENOM" id="CLU_2697467_0_0_4"/>
<dbReference type="KEGG" id="bmu:Bmul_3302"/>
<dbReference type="Proteomes" id="UP000008815">
    <property type="component" value="Chromosome 2"/>
</dbReference>
<gene>
    <name evidence="1" type="ordered locus">BMULJ_05223</name>
</gene>
<protein>
    <submittedName>
        <fullName evidence="1">Uncharacterized protein</fullName>
    </submittedName>
</protein>
<organism evidence="1 2">
    <name type="scientific">Burkholderia multivorans (strain ATCC 17616 / 249)</name>
    <dbReference type="NCBI Taxonomy" id="395019"/>
    <lineage>
        <taxon>Bacteria</taxon>
        <taxon>Pseudomonadati</taxon>
        <taxon>Pseudomonadota</taxon>
        <taxon>Betaproteobacteria</taxon>
        <taxon>Burkholderiales</taxon>
        <taxon>Burkholderiaceae</taxon>
        <taxon>Burkholderia</taxon>
        <taxon>Burkholderia cepacia complex</taxon>
    </lineage>
</organism>
<dbReference type="RefSeq" id="WP_006397340.1">
    <property type="nucleotide sequence ID" value="NC_010086.1"/>
</dbReference>
<dbReference type="EMBL" id="AP009386">
    <property type="protein sequence ID" value="BAG47061.1"/>
    <property type="molecule type" value="Genomic_DNA"/>
</dbReference>
<dbReference type="GeneID" id="89568013"/>
<keyword evidence="2" id="KW-1185">Reference proteome</keyword>
<sequence>MSTLEALRFVLDDPRTPEIIRHHVVDALQYALRNYGQVFTAKEVEWIAQWDDARLPLSARKELERREPTVALR</sequence>
<dbReference type="KEGG" id="bmj:BMULJ_05223"/>
<accession>A0A0H3KPC9</accession>
<name>A0A0H3KPC9_BURM1</name>
<reference evidence="1 2" key="1">
    <citation type="submission" date="2007-04" db="EMBL/GenBank/DDBJ databases">
        <title>Complete genome sequence of Burkholderia multivorans ATCC 17616.</title>
        <authorList>
            <person name="Ohtsubo Y."/>
            <person name="Yamashita A."/>
            <person name="Kurokawa K."/>
            <person name="Takami H."/>
            <person name="Yuhara S."/>
            <person name="Nishiyama E."/>
            <person name="Endo R."/>
            <person name="Miyazaki R."/>
            <person name="Ono A."/>
            <person name="Yano K."/>
            <person name="Ito M."/>
            <person name="Sota M."/>
            <person name="Yuji N."/>
            <person name="Hattori M."/>
            <person name="Tsuda M."/>
        </authorList>
    </citation>
    <scope>NUCLEOTIDE SEQUENCE [LARGE SCALE GENOMIC DNA]</scope>
    <source>
        <strain evidence="2">ATCC 17616 / 249</strain>
    </source>
</reference>
<dbReference type="eggNOG" id="ENOG50316NN">
    <property type="taxonomic scope" value="Bacteria"/>
</dbReference>
<proteinExistence type="predicted"/>
<evidence type="ECO:0000313" key="1">
    <source>
        <dbReference type="EMBL" id="BAG47061.1"/>
    </source>
</evidence>